<reference evidence="1 2" key="1">
    <citation type="submission" date="2020-04" db="EMBL/GenBank/DDBJ databases">
        <authorList>
            <person name="Klaysubun C."/>
            <person name="Duangmal K."/>
            <person name="Lipun K."/>
        </authorList>
    </citation>
    <scope>NUCLEOTIDE SEQUENCE [LARGE SCALE GENOMIC DNA]</scope>
    <source>
        <strain evidence="1 2">DSM 45300</strain>
    </source>
</reference>
<organism evidence="1 2">
    <name type="scientific">Pseudonocardia bannensis</name>
    <dbReference type="NCBI Taxonomy" id="630973"/>
    <lineage>
        <taxon>Bacteria</taxon>
        <taxon>Bacillati</taxon>
        <taxon>Actinomycetota</taxon>
        <taxon>Actinomycetes</taxon>
        <taxon>Pseudonocardiales</taxon>
        <taxon>Pseudonocardiaceae</taxon>
        <taxon>Pseudonocardia</taxon>
    </lineage>
</organism>
<protein>
    <recommendedName>
        <fullName evidence="3">Lipoprotein</fullName>
    </recommendedName>
</protein>
<gene>
    <name evidence="1" type="ORF">HF519_27170</name>
</gene>
<evidence type="ECO:0000313" key="1">
    <source>
        <dbReference type="EMBL" id="NMH95172.1"/>
    </source>
</evidence>
<dbReference type="Gene3D" id="2.60.40.420">
    <property type="entry name" value="Cupredoxins - blue copper proteins"/>
    <property type="match status" value="1"/>
</dbReference>
<sequence length="272" mass="27998">MTSRHQRVTGHFRARGAAAIVVLALAGCGGGDTSGGAGTPAPSSGTAAFCSAAVEFDDAASAGPDVDEATATPEQVQAAVKKFATELEASLAAVEQQAPEAVKADVGTVARLYRQAAATGDAATLQSPELDTAEQNIDTYMLQECGYEKIDVTATEYDFQGLPASIKAGTIAITLTNQGRELHEVAVLQLKEGVTQPLAEILNLPEQQATGMLTEVATTFAEPGRTDTLFVPLTPGRYGAVCSVPQGTTSADTPGTGPPHFTLGMVREFSVA</sequence>
<dbReference type="InterPro" id="IPR008972">
    <property type="entry name" value="Cupredoxin"/>
</dbReference>
<proteinExistence type="predicted"/>
<dbReference type="PROSITE" id="PS51257">
    <property type="entry name" value="PROKAR_LIPOPROTEIN"/>
    <property type="match status" value="1"/>
</dbReference>
<dbReference type="Proteomes" id="UP000586918">
    <property type="component" value="Unassembled WGS sequence"/>
</dbReference>
<keyword evidence="2" id="KW-1185">Reference proteome</keyword>
<name>A0A848DQU2_9PSEU</name>
<evidence type="ECO:0000313" key="2">
    <source>
        <dbReference type="Proteomes" id="UP000586918"/>
    </source>
</evidence>
<dbReference type="EMBL" id="JAAXKZ010000160">
    <property type="protein sequence ID" value="NMH95172.1"/>
    <property type="molecule type" value="Genomic_DNA"/>
</dbReference>
<comment type="caution">
    <text evidence="1">The sequence shown here is derived from an EMBL/GenBank/DDBJ whole genome shotgun (WGS) entry which is preliminary data.</text>
</comment>
<dbReference type="AlphaFoldDB" id="A0A848DQU2"/>
<dbReference type="RefSeq" id="WP_169415835.1">
    <property type="nucleotide sequence ID" value="NZ_JAAXKZ010000160.1"/>
</dbReference>
<accession>A0A848DQU2</accession>
<evidence type="ECO:0008006" key="3">
    <source>
        <dbReference type="Google" id="ProtNLM"/>
    </source>
</evidence>